<dbReference type="EMBL" id="CP137308">
    <property type="protein sequence ID" value="WQF80919.1"/>
    <property type="molecule type" value="Genomic_DNA"/>
</dbReference>
<evidence type="ECO:0000313" key="3">
    <source>
        <dbReference type="EMBL" id="WQF80919.1"/>
    </source>
</evidence>
<evidence type="ECO:0000256" key="1">
    <source>
        <dbReference type="SAM" id="MobiDB-lite"/>
    </source>
</evidence>
<feature type="transmembrane region" description="Helical" evidence="2">
    <location>
        <begin position="111"/>
        <end position="130"/>
    </location>
</feature>
<keyword evidence="2" id="KW-0472">Membrane</keyword>
<sequence>MTILDGRQFSYNHAPQFRDQESDVATKRPASRSHQGSRPSLTEDYMRVAADEDTTPRFKYLRQKTDVLTILTDCACIVFPMAHVAFVVMLWRLDETEVTDDNSEETWRDAVTILATTFPILFASIVGRLVSEAARWRLEQGATVGSLEQLIGSRTVGGTVLTLFSFRSFNVLAALLFLTWSCSPLGTQALLRMESTTLKPQFAPTAITYFDDLARSQMIEAEVYEETTYGGSEFYASYFGSLASLYTALITTPDTIKSGPMDLWGNVKIPVLHHSESVWKDLPINSSAIEYSSLAGIPLNDFHIGNTTFSIESSYLHLTCGPVGIGLHGNSAPGFVEDPDPNILREATWGDGSRIFHMPNGTWHGYGFTNPNDTERTAWMLAVDRFVDPVWLLKNNTVQRDPLTGLFEDKHAAERERPRLFMNETGIEVGQTNLLFQAEAAWTSSKAPTVNRATSTCRVTQKYVESRVNCTRAPADITPACRVVAQRPSEKKHAPEDITHLSFPKVFNLVSKHLPRTVGGQISYQTEFSLYYLQDPSLKGMLLQETQILKNLTATDLQVRLAQLLNTYLTLSQLSFQITRLGPDNAVSLSNQTATAETTTSIKVFEVSDTWAVVCLLSGAVMLGAGLMGVVFKHRARGPEVLGHVSTVIRDSKYMDFPPEAVRAEGLDLSRNMKGLRIRYGVTGFMKDGEPLIGVGRHEEIEPVNYH</sequence>
<dbReference type="GeneID" id="87942436"/>
<feature type="transmembrane region" description="Helical" evidence="2">
    <location>
        <begin position="67"/>
        <end position="91"/>
    </location>
</feature>
<accession>A0AAX4ID83</accession>
<name>A0AAX4ID83_9PEZI</name>
<evidence type="ECO:0000313" key="4">
    <source>
        <dbReference type="Proteomes" id="UP001322277"/>
    </source>
</evidence>
<feature type="transmembrane region" description="Helical" evidence="2">
    <location>
        <begin position="611"/>
        <end position="632"/>
    </location>
</feature>
<protein>
    <submittedName>
        <fullName evidence="3">Uncharacterized protein</fullName>
    </submittedName>
</protein>
<reference evidence="4" key="1">
    <citation type="journal article" date="2023" name="bioRxiv">
        <title>Complete genome of the Medicago anthracnose fungus, Colletotrichum destructivum, reveals a mini-chromosome-like region within a core chromosome.</title>
        <authorList>
            <person name="Lapalu N."/>
            <person name="Simon A."/>
            <person name="Lu A."/>
            <person name="Plaumann P.-L."/>
            <person name="Amselem J."/>
            <person name="Pigne S."/>
            <person name="Auger A."/>
            <person name="Koch C."/>
            <person name="Dallery J.-F."/>
            <person name="O'Connell R.J."/>
        </authorList>
    </citation>
    <scope>NUCLEOTIDE SEQUENCE [LARGE SCALE GENOMIC DNA]</scope>
    <source>
        <strain evidence="4">CBS 520.97</strain>
    </source>
</reference>
<keyword evidence="2" id="KW-1133">Transmembrane helix</keyword>
<evidence type="ECO:0000256" key="2">
    <source>
        <dbReference type="SAM" id="Phobius"/>
    </source>
</evidence>
<proteinExistence type="predicted"/>
<feature type="transmembrane region" description="Helical" evidence="2">
    <location>
        <begin position="160"/>
        <end position="180"/>
    </location>
</feature>
<dbReference type="RefSeq" id="XP_062778143.1">
    <property type="nucleotide sequence ID" value="XM_062922092.1"/>
</dbReference>
<organism evidence="3 4">
    <name type="scientific">Colletotrichum destructivum</name>
    <dbReference type="NCBI Taxonomy" id="34406"/>
    <lineage>
        <taxon>Eukaryota</taxon>
        <taxon>Fungi</taxon>
        <taxon>Dikarya</taxon>
        <taxon>Ascomycota</taxon>
        <taxon>Pezizomycotina</taxon>
        <taxon>Sordariomycetes</taxon>
        <taxon>Hypocreomycetidae</taxon>
        <taxon>Glomerellales</taxon>
        <taxon>Glomerellaceae</taxon>
        <taxon>Colletotrichum</taxon>
        <taxon>Colletotrichum destructivum species complex</taxon>
    </lineage>
</organism>
<feature type="region of interest" description="Disordered" evidence="1">
    <location>
        <begin position="18"/>
        <end position="44"/>
    </location>
</feature>
<dbReference type="Proteomes" id="UP001322277">
    <property type="component" value="Chromosome 4"/>
</dbReference>
<dbReference type="KEGG" id="cdet:87942436"/>
<keyword evidence="2" id="KW-0812">Transmembrane</keyword>
<dbReference type="AlphaFoldDB" id="A0AAX4ID83"/>
<keyword evidence="4" id="KW-1185">Reference proteome</keyword>
<gene>
    <name evidence="3" type="ORF">CDEST_05933</name>
</gene>